<dbReference type="InterPro" id="IPR011051">
    <property type="entry name" value="RmlC_Cupin_sf"/>
</dbReference>
<gene>
    <name evidence="1" type="ORF">HMPREF3293_01039</name>
</gene>
<organism evidence="1 2">
    <name type="scientific">Christensenella minuta</name>
    <dbReference type="NCBI Taxonomy" id="626937"/>
    <lineage>
        <taxon>Bacteria</taxon>
        <taxon>Bacillati</taxon>
        <taxon>Bacillota</taxon>
        <taxon>Clostridia</taxon>
        <taxon>Christensenellales</taxon>
        <taxon>Christensenellaceae</taxon>
        <taxon>Christensenella</taxon>
    </lineage>
</organism>
<accession>A0A136Q6N6</accession>
<dbReference type="AlphaFoldDB" id="A0A136Q6N6"/>
<dbReference type="EMBL" id="LSZW01000047">
    <property type="protein sequence ID" value="KXK66302.1"/>
    <property type="molecule type" value="Genomic_DNA"/>
</dbReference>
<proteinExistence type="predicted"/>
<evidence type="ECO:0008006" key="3">
    <source>
        <dbReference type="Google" id="ProtNLM"/>
    </source>
</evidence>
<comment type="caution">
    <text evidence="1">The sequence shown here is derived from an EMBL/GenBank/DDBJ whole genome shotgun (WGS) entry which is preliminary data.</text>
</comment>
<evidence type="ECO:0000313" key="1">
    <source>
        <dbReference type="EMBL" id="KXK66302.1"/>
    </source>
</evidence>
<dbReference type="STRING" id="626937.HMPREF3293_01039"/>
<sequence>MERQGLNKKAEKGNKMKLLIQDWKDGLIDGVEVQMINEVRPTGDYFDWRPSDIVTKFATNEISGGLVEGRFKPIEYDEVEYHIDAEVFYFVSGEGVMLFCDLREGEAVPESYVMLRVKAGMQISVSPGKAHFVPISTNRSEPVKAAVVSPKMEALMVPLKERAEA</sequence>
<name>A0A136Q6N6_9FIRM</name>
<dbReference type="SUPFAM" id="SSF51182">
    <property type="entry name" value="RmlC-like cupins"/>
    <property type="match status" value="1"/>
</dbReference>
<keyword evidence="2" id="KW-1185">Reference proteome</keyword>
<dbReference type="OrthoDB" id="1926430at2"/>
<evidence type="ECO:0000313" key="2">
    <source>
        <dbReference type="Proteomes" id="UP000070366"/>
    </source>
</evidence>
<dbReference type="KEGG" id="cmiu:B1H56_02110"/>
<protein>
    <recommendedName>
        <fullName evidence="3">Cupin domain protein</fullName>
    </recommendedName>
</protein>
<dbReference type="Proteomes" id="UP000070366">
    <property type="component" value="Unassembled WGS sequence"/>
</dbReference>
<reference evidence="1 2" key="1">
    <citation type="submission" date="2016-02" db="EMBL/GenBank/DDBJ databases">
        <authorList>
            <person name="Wen L."/>
            <person name="He K."/>
            <person name="Yang H."/>
        </authorList>
    </citation>
    <scope>NUCLEOTIDE SEQUENCE [LARGE SCALE GENOMIC DNA]</scope>
    <source>
        <strain evidence="1 2">DSM 22607</strain>
    </source>
</reference>